<evidence type="ECO:0000259" key="2">
    <source>
        <dbReference type="Pfam" id="PF09992"/>
    </source>
</evidence>
<dbReference type="PANTHER" id="PTHR40446">
    <property type="entry name" value="N-ACETYLGLUCOSAMINE-1-PHOSPHODIESTER ALPHA-N-ACETYLGLUCOSAMINIDASE"/>
    <property type="match status" value="1"/>
</dbReference>
<dbReference type="PATRIC" id="fig|1527444.3.peg.500"/>
<protein>
    <submittedName>
        <fullName evidence="3">Putative periplasmic protein (DUF2233)</fullName>
    </submittedName>
</protein>
<dbReference type="Proteomes" id="UP000028922">
    <property type="component" value="Unassembled WGS sequence"/>
</dbReference>
<sequence>MFCNIFNEDSKVTRFMWYLLKLISILLLLELPLNTLVHRVGNAKNISSYNNNFSFSSFEDITNKRIHNINYSFHNSLLLSNENKELSEFKINLLHTNIFNNFTFSKIKHDSVYTLTKTILPKEIIWVPGVIWRQQFITVQNKKGYSIFPVNLLEINNKSLKVILKPITSNFNGQVGTSPLEKIAKEWQVIAAINGGFFNRNNKLPLGAIRQNNNWLSSPILERGAVGWNENGQFFIDNLSLKETLIMSNGKQIAIQCLNSGYIQAGISRYTSEWGKDYMSFSNNEIIVSVQNDKVIGKQKSKNIKQSYNIPDNGYLLVIRKKIFKSNLFSIGNKLKIRSDTVPKKFNKLSHILGAGPLLINNGFISLNIQDEKFTKSFQKQKASRSAIGITSKEKIILVTVHNSTNSKGVNLNEMAQIMQKLGSISALNLDGGGSTSLVLGGYLVDRFPPTAAKVHNGIGVFISQ</sequence>
<evidence type="ECO:0000256" key="1">
    <source>
        <dbReference type="SAM" id="Phobius"/>
    </source>
</evidence>
<dbReference type="InterPro" id="IPR018711">
    <property type="entry name" value="NAGPA"/>
</dbReference>
<proteinExistence type="predicted"/>
<dbReference type="Pfam" id="PF09992">
    <property type="entry name" value="NAGPA"/>
    <property type="match status" value="1"/>
</dbReference>
<gene>
    <name evidence="3" type="ORF">ucyna2_00522</name>
</gene>
<feature type="transmembrane region" description="Helical" evidence="1">
    <location>
        <begin position="15"/>
        <end position="37"/>
    </location>
</feature>
<dbReference type="AlphaFoldDB" id="A0A086CHI2"/>
<keyword evidence="1" id="KW-0472">Membrane</keyword>
<keyword evidence="1" id="KW-1133">Transmembrane helix</keyword>
<dbReference type="eggNOG" id="COG4632">
    <property type="taxonomic scope" value="Bacteria"/>
</dbReference>
<dbReference type="EMBL" id="JPSP01000004">
    <property type="protein sequence ID" value="KFF41646.1"/>
    <property type="molecule type" value="Genomic_DNA"/>
</dbReference>
<dbReference type="PANTHER" id="PTHR40446:SF2">
    <property type="entry name" value="N-ACETYLGLUCOSAMINE-1-PHOSPHODIESTER ALPHA-N-ACETYLGLUCOSAMINIDASE"/>
    <property type="match status" value="1"/>
</dbReference>
<name>A0A086CHI2_9CHRO</name>
<evidence type="ECO:0000313" key="3">
    <source>
        <dbReference type="EMBL" id="KFF41646.1"/>
    </source>
</evidence>
<organism evidence="3 4">
    <name type="scientific">Candidatus Atelocyanobacterium thalassa isolate SIO64986</name>
    <dbReference type="NCBI Taxonomy" id="1527444"/>
    <lineage>
        <taxon>Bacteria</taxon>
        <taxon>Bacillati</taxon>
        <taxon>Cyanobacteriota</taxon>
        <taxon>Cyanophyceae</taxon>
        <taxon>Oscillatoriophycideae</taxon>
        <taxon>Chroococcales</taxon>
        <taxon>Aphanothecaceae</taxon>
        <taxon>Candidatus Atelocyanobacterium</taxon>
        <taxon>Candidatus Atelocyanobacterium thalassae</taxon>
    </lineage>
</organism>
<accession>A0A086CHI2</accession>
<reference evidence="3 4" key="1">
    <citation type="submission" date="2014-08" db="EMBL/GenBank/DDBJ databases">
        <title>Comparative genomics reveals surprising divergence of two closely related strains of uncultivated UCYN-A cyanobacteria.</title>
        <authorList>
            <person name="Bombar D."/>
            <person name="Heller P."/>
            <person name="Sanchez-Baracaldo P."/>
            <person name="Carter B.J."/>
            <person name="Zert J.P."/>
        </authorList>
    </citation>
    <scope>NUCLEOTIDE SEQUENCE [LARGE SCALE GENOMIC DNA]</scope>
</reference>
<feature type="domain" description="Phosphodiester glycosidase" evidence="2">
    <location>
        <begin position="285"/>
        <end position="462"/>
    </location>
</feature>
<keyword evidence="1" id="KW-0812">Transmembrane</keyword>
<comment type="caution">
    <text evidence="3">The sequence shown here is derived from an EMBL/GenBank/DDBJ whole genome shotgun (WGS) entry which is preliminary data.</text>
</comment>
<evidence type="ECO:0000313" key="4">
    <source>
        <dbReference type="Proteomes" id="UP000028922"/>
    </source>
</evidence>
<dbReference type="STRING" id="1527444.ucyna2_00522"/>